<dbReference type="SUPFAM" id="SSF52317">
    <property type="entry name" value="Class I glutamine amidotransferase-like"/>
    <property type="match status" value="1"/>
</dbReference>
<keyword evidence="1" id="KW-0472">Membrane</keyword>
<dbReference type="FunFam" id="3.40.50.880:FF:000030">
    <property type="entry name" value="Gamma-glutamyl-gamma-aminobutyrate hydrolase PuuD"/>
    <property type="match status" value="1"/>
</dbReference>
<gene>
    <name evidence="2" type="ORF">B0537_14400</name>
</gene>
<name>A0A1S6IZG3_9FIRM</name>
<dbReference type="RefSeq" id="WP_077715199.1">
    <property type="nucleotide sequence ID" value="NZ_CP019698.1"/>
</dbReference>
<sequence length="234" mass="25112">MTPLIGITSAYDRKSNRATLSSYYIQAVAAAGGLPLVLPCLLEEKSFDAILETIDGLLLSGGGDVDPLLFGEEPQPSLGAICPERDAFELALTRRALTKGIPILAICRGLQVLNIAAGGNVLQDIGASIDKPLKHDQDAPSWYGTHSIDILPDSRLAAIFGQRAIVNSFHHQAVDRIAPGFLATAWAADGVVEAMESTSSTFIVGVQCHPECMWERDEKMFGLFKEFVTASLTK</sequence>
<dbReference type="Gene3D" id="3.40.50.880">
    <property type="match status" value="1"/>
</dbReference>
<protein>
    <submittedName>
        <fullName evidence="2">Peptidase C26</fullName>
    </submittedName>
</protein>
<dbReference type="GO" id="GO:0033969">
    <property type="term" value="F:gamma-glutamyl-gamma-aminobutyrate hydrolase activity"/>
    <property type="evidence" value="ECO:0007669"/>
    <property type="project" value="TreeGrafter"/>
</dbReference>
<dbReference type="Pfam" id="PF07722">
    <property type="entry name" value="Peptidase_C26"/>
    <property type="match status" value="1"/>
</dbReference>
<feature type="transmembrane region" description="Helical" evidence="1">
    <location>
        <begin position="23"/>
        <end position="42"/>
    </location>
</feature>
<dbReference type="STRING" id="1833852.B0537_14400"/>
<proteinExistence type="predicted"/>
<dbReference type="Proteomes" id="UP000189464">
    <property type="component" value="Chromosome"/>
</dbReference>
<keyword evidence="3" id="KW-1185">Reference proteome</keyword>
<dbReference type="InterPro" id="IPR044668">
    <property type="entry name" value="PuuD-like"/>
</dbReference>
<dbReference type="GO" id="GO:0005829">
    <property type="term" value="C:cytosol"/>
    <property type="evidence" value="ECO:0007669"/>
    <property type="project" value="TreeGrafter"/>
</dbReference>
<keyword evidence="1" id="KW-0812">Transmembrane</keyword>
<dbReference type="OrthoDB" id="9813383at2"/>
<keyword evidence="1" id="KW-1133">Transmembrane helix</keyword>
<organism evidence="2 3">
    <name type="scientific">Desulforamulus ferrireducens</name>
    <dbReference type="NCBI Taxonomy" id="1833852"/>
    <lineage>
        <taxon>Bacteria</taxon>
        <taxon>Bacillati</taxon>
        <taxon>Bacillota</taxon>
        <taxon>Clostridia</taxon>
        <taxon>Eubacteriales</taxon>
        <taxon>Peptococcaceae</taxon>
        <taxon>Desulforamulus</taxon>
    </lineage>
</organism>
<evidence type="ECO:0000313" key="3">
    <source>
        <dbReference type="Proteomes" id="UP000189464"/>
    </source>
</evidence>
<dbReference type="KEGG" id="dfg:B0537_14400"/>
<accession>A0A1S6IZG3</accession>
<reference evidence="2 3" key="1">
    <citation type="journal article" date="2016" name="Int. J. Syst. Evol. Microbiol.">
        <title>Desulfotomaculum ferrireducens sp. nov., a moderately thermophilic sulfate-reducing and dissimilatory Fe(III)-reducing bacterium isolated from compost.</title>
        <authorList>
            <person name="Yang G."/>
            <person name="Guo J."/>
            <person name="Zhuang L."/>
            <person name="Yuan Y."/>
            <person name="Zhou S."/>
        </authorList>
    </citation>
    <scope>NUCLEOTIDE SEQUENCE [LARGE SCALE GENOMIC DNA]</scope>
    <source>
        <strain evidence="2 3">GSS09</strain>
    </source>
</reference>
<dbReference type="PANTHER" id="PTHR43235">
    <property type="entry name" value="GLUTAMINE AMIDOTRANSFERASE PB2B2.05-RELATED"/>
    <property type="match status" value="1"/>
</dbReference>
<dbReference type="InterPro" id="IPR011697">
    <property type="entry name" value="Peptidase_C26"/>
</dbReference>
<dbReference type="EMBL" id="CP019698">
    <property type="protein sequence ID" value="AQS60163.1"/>
    <property type="molecule type" value="Genomic_DNA"/>
</dbReference>
<dbReference type="PROSITE" id="PS51273">
    <property type="entry name" value="GATASE_TYPE_1"/>
    <property type="match status" value="1"/>
</dbReference>
<dbReference type="PANTHER" id="PTHR43235:SF1">
    <property type="entry name" value="GLUTAMINE AMIDOTRANSFERASE PB2B2.05-RELATED"/>
    <property type="match status" value="1"/>
</dbReference>
<evidence type="ECO:0000256" key="1">
    <source>
        <dbReference type="SAM" id="Phobius"/>
    </source>
</evidence>
<evidence type="ECO:0000313" key="2">
    <source>
        <dbReference type="EMBL" id="AQS60163.1"/>
    </source>
</evidence>
<dbReference type="InterPro" id="IPR029062">
    <property type="entry name" value="Class_I_gatase-like"/>
</dbReference>
<dbReference type="CDD" id="cd01745">
    <property type="entry name" value="GATase1_2"/>
    <property type="match status" value="1"/>
</dbReference>
<dbReference type="AlphaFoldDB" id="A0A1S6IZG3"/>
<dbReference type="GO" id="GO:0006598">
    <property type="term" value="P:polyamine catabolic process"/>
    <property type="evidence" value="ECO:0007669"/>
    <property type="project" value="TreeGrafter"/>
</dbReference>